<organism evidence="2 3">
    <name type="scientific">Cupriavidus basilensis</name>
    <dbReference type="NCBI Taxonomy" id="68895"/>
    <lineage>
        <taxon>Bacteria</taxon>
        <taxon>Pseudomonadati</taxon>
        <taxon>Pseudomonadota</taxon>
        <taxon>Betaproteobacteria</taxon>
        <taxon>Burkholderiales</taxon>
        <taxon>Burkholderiaceae</taxon>
        <taxon>Cupriavidus</taxon>
    </lineage>
</organism>
<dbReference type="Pfam" id="PF11196">
    <property type="entry name" value="DUF2834"/>
    <property type="match status" value="1"/>
</dbReference>
<accession>A0ABT6ARY0</accession>
<evidence type="ECO:0000313" key="3">
    <source>
        <dbReference type="Proteomes" id="UP001216674"/>
    </source>
</evidence>
<dbReference type="Proteomes" id="UP001216674">
    <property type="component" value="Unassembled WGS sequence"/>
</dbReference>
<protein>
    <submittedName>
        <fullName evidence="2">DUF2834 domain-containing protein</fullName>
    </submittedName>
</protein>
<keyword evidence="1" id="KW-1133">Transmembrane helix</keyword>
<reference evidence="2 3" key="1">
    <citation type="submission" date="2023-03" db="EMBL/GenBank/DDBJ databases">
        <title>Draft assemblies of triclosan tolerant bacteria isolated from returned activated sludge.</title>
        <authorList>
            <person name="Van Hamelsveld S."/>
        </authorList>
    </citation>
    <scope>NUCLEOTIDE SEQUENCE [LARGE SCALE GENOMIC DNA]</scope>
    <source>
        <strain evidence="2 3">GW210010_S58</strain>
    </source>
</reference>
<feature type="transmembrane region" description="Helical" evidence="1">
    <location>
        <begin position="47"/>
        <end position="66"/>
    </location>
</feature>
<dbReference type="EMBL" id="JARJLM010000351">
    <property type="protein sequence ID" value="MDF3835388.1"/>
    <property type="molecule type" value="Genomic_DNA"/>
</dbReference>
<gene>
    <name evidence="2" type="ORF">P3W85_20865</name>
</gene>
<name>A0ABT6ARY0_9BURK</name>
<feature type="transmembrane region" description="Helical" evidence="1">
    <location>
        <begin position="7"/>
        <end position="27"/>
    </location>
</feature>
<sequence>METRTAYLILTVLGAALPLYFFMPFLLENGLDVRLFLAELFANAIGRFFAMDVLVSGIVTIVFTLSESRRLAIRSGPLCLLGLLVGVSVALPLFLFVRHLHVASRRSAAPQRTAEAASYRNDG</sequence>
<keyword evidence="3" id="KW-1185">Reference proteome</keyword>
<evidence type="ECO:0000256" key="1">
    <source>
        <dbReference type="SAM" id="Phobius"/>
    </source>
</evidence>
<comment type="caution">
    <text evidence="2">The sequence shown here is derived from an EMBL/GenBank/DDBJ whole genome shotgun (WGS) entry which is preliminary data.</text>
</comment>
<dbReference type="RefSeq" id="WP_276266185.1">
    <property type="nucleotide sequence ID" value="NZ_JARJLM010000351.1"/>
</dbReference>
<feature type="transmembrane region" description="Helical" evidence="1">
    <location>
        <begin position="78"/>
        <end position="97"/>
    </location>
</feature>
<keyword evidence="1" id="KW-0812">Transmembrane</keyword>
<proteinExistence type="predicted"/>
<dbReference type="InterPro" id="IPR021362">
    <property type="entry name" value="DUF2834"/>
</dbReference>
<evidence type="ECO:0000313" key="2">
    <source>
        <dbReference type="EMBL" id="MDF3835388.1"/>
    </source>
</evidence>
<keyword evidence="1" id="KW-0472">Membrane</keyword>